<dbReference type="Proteomes" id="UP000648187">
    <property type="component" value="Unassembled WGS sequence"/>
</dbReference>
<sequence>MLLDKRLRILCADEEVILNINDNCDDSGARVMMPNYVFINTIRGLNILYNNNICSKRYVYKNTKTMISYSAGVNILLFCDILQLPPVKGNWCFIQPSWLAAEINLWHQLSVCALTINMRHKMMPNSSTCQETLLTELLRESS</sequence>
<evidence type="ECO:0000313" key="2">
    <source>
        <dbReference type="Proteomes" id="UP000648187"/>
    </source>
</evidence>
<dbReference type="AlphaFoldDB" id="A0A835G9W8"/>
<organism evidence="1 2">
    <name type="scientific">Spodoptera exigua</name>
    <name type="common">Beet armyworm</name>
    <name type="synonym">Noctua fulgens</name>
    <dbReference type="NCBI Taxonomy" id="7107"/>
    <lineage>
        <taxon>Eukaryota</taxon>
        <taxon>Metazoa</taxon>
        <taxon>Ecdysozoa</taxon>
        <taxon>Arthropoda</taxon>
        <taxon>Hexapoda</taxon>
        <taxon>Insecta</taxon>
        <taxon>Pterygota</taxon>
        <taxon>Neoptera</taxon>
        <taxon>Endopterygota</taxon>
        <taxon>Lepidoptera</taxon>
        <taxon>Glossata</taxon>
        <taxon>Ditrysia</taxon>
        <taxon>Noctuoidea</taxon>
        <taxon>Noctuidae</taxon>
        <taxon>Amphipyrinae</taxon>
        <taxon>Spodoptera</taxon>
    </lineage>
</organism>
<proteinExistence type="predicted"/>
<name>A0A835G9W8_SPOEX</name>
<reference evidence="1" key="1">
    <citation type="submission" date="2020-08" db="EMBL/GenBank/DDBJ databases">
        <title>Spodoptera exigua strain:BAW_Kor-Di-RS1 Genome sequencing and assembly.</title>
        <authorList>
            <person name="Kim J."/>
            <person name="Nam H.Y."/>
            <person name="Kwon M."/>
            <person name="Choi J.H."/>
            <person name="Cho S.R."/>
            <person name="Kim G.-H."/>
        </authorList>
    </citation>
    <scope>NUCLEOTIDE SEQUENCE</scope>
    <source>
        <strain evidence="1">BAW_Kor-Di-RS1</strain>
        <tissue evidence="1">Whole-body</tissue>
    </source>
</reference>
<keyword evidence="2" id="KW-1185">Reference proteome</keyword>
<comment type="caution">
    <text evidence="1">The sequence shown here is derived from an EMBL/GenBank/DDBJ whole genome shotgun (WGS) entry which is preliminary data.</text>
</comment>
<accession>A0A835G9W8</accession>
<evidence type="ECO:0000313" key="1">
    <source>
        <dbReference type="EMBL" id="KAF9410489.1"/>
    </source>
</evidence>
<gene>
    <name evidence="1" type="ORF">HW555_010442</name>
</gene>
<protein>
    <submittedName>
        <fullName evidence="1">Uncharacterized protein</fullName>
    </submittedName>
</protein>
<dbReference type="EMBL" id="JACKWZ010000261">
    <property type="protein sequence ID" value="KAF9410489.1"/>
    <property type="molecule type" value="Genomic_DNA"/>
</dbReference>